<keyword evidence="4 8" id="KW-1133">Transmembrane helix</keyword>
<dbReference type="Pfam" id="PF20519">
    <property type="entry name" value="Polycystin_dom"/>
    <property type="match status" value="1"/>
</dbReference>
<feature type="transmembrane region" description="Helical" evidence="8">
    <location>
        <begin position="2335"/>
        <end position="2355"/>
    </location>
</feature>
<evidence type="ECO:0000256" key="4">
    <source>
        <dbReference type="ARBA" id="ARBA00022989"/>
    </source>
</evidence>
<feature type="transmembrane region" description="Helical" evidence="8">
    <location>
        <begin position="1837"/>
        <end position="1857"/>
    </location>
</feature>
<dbReference type="GO" id="GO:0005262">
    <property type="term" value="F:calcium channel activity"/>
    <property type="evidence" value="ECO:0007669"/>
    <property type="project" value="TreeGrafter"/>
</dbReference>
<dbReference type="InterPro" id="IPR001024">
    <property type="entry name" value="PLAT/LH2_dom"/>
</dbReference>
<dbReference type="FunFam" id="2.60.60.20:FF:000022">
    <property type="entry name" value="Uncharacterized protein"/>
    <property type="match status" value="1"/>
</dbReference>
<dbReference type="SMART" id="SM00308">
    <property type="entry name" value="LH2"/>
    <property type="match status" value="1"/>
</dbReference>
<comment type="caution">
    <text evidence="6">Lacks conserved residue(s) required for the propagation of feature annotation.</text>
</comment>
<organism evidence="9">
    <name type="scientific">Magallana gigas</name>
    <name type="common">Pacific oyster</name>
    <name type="synonym">Crassostrea gigas</name>
    <dbReference type="NCBI Taxonomy" id="29159"/>
    <lineage>
        <taxon>Eukaryota</taxon>
        <taxon>Metazoa</taxon>
        <taxon>Spiralia</taxon>
        <taxon>Lophotrochozoa</taxon>
        <taxon>Mollusca</taxon>
        <taxon>Bivalvia</taxon>
        <taxon>Autobranchia</taxon>
        <taxon>Pteriomorphia</taxon>
        <taxon>Ostreida</taxon>
        <taxon>Ostreoidea</taxon>
        <taxon>Ostreidae</taxon>
        <taxon>Magallana</taxon>
    </lineage>
</organism>
<dbReference type="PROSITE" id="PS50022">
    <property type="entry name" value="FA58C_3"/>
    <property type="match status" value="1"/>
</dbReference>
<evidence type="ECO:0000256" key="3">
    <source>
        <dbReference type="ARBA" id="ARBA00022692"/>
    </source>
</evidence>
<dbReference type="InterPro" id="IPR046791">
    <property type="entry name" value="Polycystin_dom"/>
</dbReference>
<dbReference type="InterPro" id="IPR002859">
    <property type="entry name" value="PKD/REJ-like"/>
</dbReference>
<feature type="transmembrane region" description="Helical" evidence="8">
    <location>
        <begin position="2375"/>
        <end position="2397"/>
    </location>
</feature>
<name>K1R913_MAGGI</name>
<evidence type="ECO:0000256" key="5">
    <source>
        <dbReference type="ARBA" id="ARBA00023136"/>
    </source>
</evidence>
<dbReference type="Pfam" id="PF02010">
    <property type="entry name" value="REJ"/>
    <property type="match status" value="1"/>
</dbReference>
<evidence type="ECO:0000256" key="8">
    <source>
        <dbReference type="SAM" id="Phobius"/>
    </source>
</evidence>
<gene>
    <name evidence="9" type="ORF">CGI_10026919</name>
</gene>
<dbReference type="SUPFAM" id="SSF49785">
    <property type="entry name" value="Galactose-binding domain-like"/>
    <property type="match status" value="1"/>
</dbReference>
<protein>
    <submittedName>
        <fullName evidence="9">Polycystic kidney disease protein 1-like 2</fullName>
    </submittedName>
</protein>
<dbReference type="Gene3D" id="2.60.60.20">
    <property type="entry name" value="PLAT/LH2 domain"/>
    <property type="match status" value="1"/>
</dbReference>
<dbReference type="HOGENOM" id="CLU_227958_0_0_1"/>
<feature type="transmembrane region" description="Helical" evidence="8">
    <location>
        <begin position="1627"/>
        <end position="1647"/>
    </location>
</feature>
<proteinExistence type="inferred from homology"/>
<feature type="transmembrane region" description="Helical" evidence="8">
    <location>
        <begin position="1997"/>
        <end position="2020"/>
    </location>
</feature>
<dbReference type="GO" id="GO:0016020">
    <property type="term" value="C:membrane"/>
    <property type="evidence" value="ECO:0007669"/>
    <property type="project" value="UniProtKB-SubCell"/>
</dbReference>
<dbReference type="PROSITE" id="PS50095">
    <property type="entry name" value="PLAT"/>
    <property type="match status" value="1"/>
</dbReference>
<keyword evidence="3 8" id="KW-0812">Transmembrane</keyword>
<keyword evidence="5 8" id="KW-0472">Membrane</keyword>
<feature type="transmembrane region" description="Helical" evidence="8">
    <location>
        <begin position="1877"/>
        <end position="1899"/>
    </location>
</feature>
<dbReference type="SUPFAM" id="SSF49723">
    <property type="entry name" value="Lipase/lipooxygenase domain (PLAT/LH2 domain)"/>
    <property type="match status" value="1"/>
</dbReference>
<comment type="subcellular location">
    <subcellularLocation>
        <location evidence="1">Membrane</location>
        <topology evidence="1">Multi-pass membrane protein</topology>
    </subcellularLocation>
</comment>
<dbReference type="EMBL" id="JH817012">
    <property type="protein sequence ID" value="EKC37635.1"/>
    <property type="molecule type" value="Genomic_DNA"/>
</dbReference>
<dbReference type="Gene3D" id="2.60.120.260">
    <property type="entry name" value="Galactose-binding domain-like"/>
    <property type="match status" value="1"/>
</dbReference>
<dbReference type="Pfam" id="PF01477">
    <property type="entry name" value="PLAT"/>
    <property type="match status" value="1"/>
</dbReference>
<feature type="region of interest" description="Disordered" evidence="7">
    <location>
        <begin position="1906"/>
        <end position="1930"/>
    </location>
</feature>
<evidence type="ECO:0000256" key="7">
    <source>
        <dbReference type="SAM" id="MobiDB-lite"/>
    </source>
</evidence>
<dbReference type="InterPro" id="IPR008979">
    <property type="entry name" value="Galactose-bd-like_sf"/>
</dbReference>
<feature type="compositionally biased region" description="Basic and acidic residues" evidence="7">
    <location>
        <begin position="1911"/>
        <end position="1928"/>
    </location>
</feature>
<dbReference type="InterPro" id="IPR036392">
    <property type="entry name" value="PLAT/LH2_dom_sf"/>
</dbReference>
<evidence type="ECO:0000256" key="6">
    <source>
        <dbReference type="PROSITE-ProRule" id="PRU00152"/>
    </source>
</evidence>
<reference evidence="9" key="1">
    <citation type="journal article" date="2012" name="Nature">
        <title>The oyster genome reveals stress adaptation and complexity of shell formation.</title>
        <authorList>
            <person name="Zhang G."/>
            <person name="Fang X."/>
            <person name="Guo X."/>
            <person name="Li L."/>
            <person name="Luo R."/>
            <person name="Xu F."/>
            <person name="Yang P."/>
            <person name="Zhang L."/>
            <person name="Wang X."/>
            <person name="Qi H."/>
            <person name="Xiong Z."/>
            <person name="Que H."/>
            <person name="Xie Y."/>
            <person name="Holland P.W."/>
            <person name="Paps J."/>
            <person name="Zhu Y."/>
            <person name="Wu F."/>
            <person name="Chen Y."/>
            <person name="Wang J."/>
            <person name="Peng C."/>
            <person name="Meng J."/>
            <person name="Yang L."/>
            <person name="Liu J."/>
            <person name="Wen B."/>
            <person name="Zhang N."/>
            <person name="Huang Z."/>
            <person name="Zhu Q."/>
            <person name="Feng Y."/>
            <person name="Mount A."/>
            <person name="Hedgecock D."/>
            <person name="Xu Z."/>
            <person name="Liu Y."/>
            <person name="Domazet-Loso T."/>
            <person name="Du Y."/>
            <person name="Sun X."/>
            <person name="Zhang S."/>
            <person name="Liu B."/>
            <person name="Cheng P."/>
            <person name="Jiang X."/>
            <person name="Li J."/>
            <person name="Fan D."/>
            <person name="Wang W."/>
            <person name="Fu W."/>
            <person name="Wang T."/>
            <person name="Wang B."/>
            <person name="Zhang J."/>
            <person name="Peng Z."/>
            <person name="Li Y."/>
            <person name="Li N."/>
            <person name="Wang J."/>
            <person name="Chen M."/>
            <person name="He Y."/>
            <person name="Tan F."/>
            <person name="Song X."/>
            <person name="Zheng Q."/>
            <person name="Huang R."/>
            <person name="Yang H."/>
            <person name="Du X."/>
            <person name="Chen L."/>
            <person name="Yang M."/>
            <person name="Gaffney P.M."/>
            <person name="Wang S."/>
            <person name="Luo L."/>
            <person name="She Z."/>
            <person name="Ming Y."/>
            <person name="Huang W."/>
            <person name="Zhang S."/>
            <person name="Huang B."/>
            <person name="Zhang Y."/>
            <person name="Qu T."/>
            <person name="Ni P."/>
            <person name="Miao G."/>
            <person name="Wang J."/>
            <person name="Wang Q."/>
            <person name="Steinberg C.E."/>
            <person name="Wang H."/>
            <person name="Li N."/>
            <person name="Qian L."/>
            <person name="Zhang G."/>
            <person name="Li Y."/>
            <person name="Yang H."/>
            <person name="Liu X."/>
            <person name="Wang J."/>
            <person name="Yin Y."/>
            <person name="Wang J."/>
        </authorList>
    </citation>
    <scope>NUCLEOTIDE SEQUENCE [LARGE SCALE GENOMIC DNA]</scope>
    <source>
        <strain evidence="9">05x7-T-G4-1.051#20</strain>
    </source>
</reference>
<evidence type="ECO:0000313" key="9">
    <source>
        <dbReference type="EMBL" id="EKC37635.1"/>
    </source>
</evidence>
<feature type="transmembrane region" description="Helical" evidence="8">
    <location>
        <begin position="1955"/>
        <end position="1977"/>
    </location>
</feature>
<dbReference type="InParanoid" id="K1R913"/>
<comment type="similarity">
    <text evidence="2">Belongs to the polycystin family.</text>
</comment>
<evidence type="ECO:0000256" key="2">
    <source>
        <dbReference type="ARBA" id="ARBA00007200"/>
    </source>
</evidence>
<dbReference type="PANTHER" id="PTHR10877">
    <property type="entry name" value="POLYCYSTIN FAMILY MEMBER"/>
    <property type="match status" value="1"/>
</dbReference>
<dbReference type="InterPro" id="IPR000421">
    <property type="entry name" value="FA58C"/>
</dbReference>
<dbReference type="PANTHER" id="PTHR10877:SF194">
    <property type="entry name" value="LOCATION OF VULVA DEFECTIVE 1"/>
    <property type="match status" value="1"/>
</dbReference>
<feature type="transmembrane region" description="Helical" evidence="8">
    <location>
        <begin position="2438"/>
        <end position="2461"/>
    </location>
</feature>
<sequence length="2606" mass="291785">MLSCNDLPKAEAAGRVSFLTAPTLGCSSNLLDTLADSAFTASSEISSASNIKPSKSGFWVPGGNDTDTFVQATFSQPHKFVSLNLEGTTTACDVMTSFDGVIWESLAIPSATLTFTQPLYGSYFRIVPTACSGDCSLQVTLMGCDCATDSSITTGSVTYLEPTSLNDNFVRLSLNSIKSISFAVQSSGSDLSVLAYLDNNDTVVSVLTSNTVASVTLDSSKLPALGTYLLRTEVQPCKGSGRNKDLIVYHEEAITGLNLQTAYGTYIPLVDPADFFVTMTTGSNVEIEWMVDQNITTCIDAYQGVVRNVVKTFTFTEMRTYNITVFVRNGVTSTHKTINVMGIRRPVNFVVETTPGLYSTQEPFVVTLTNNLTITEDVFTFTAKDLLGTATYEMDLSIEPPRTRTASAGIPVSETAIYNLRGQYLPKVIAYNGTVTELLYLPFHVGVDYVFVGINMTVPSELELPPGNAVFIFGVPDGADPVLDIRCEFISGDRIDKAIHARLKNLTDGDPIVYNYQYLTLGFHFFQLLCKNFAHTYTNNSIILVKNECFSINGIFDRQYSNRTTPMIVLTSKDVDLASRMLVYCPERGPDYDWTYYNVTGMDEDVYNYTPVFRPTGSVRFAKGSIPAGLYKVSLNVTLDGTWMQEYTFIKFEKPKPYAHIVRGSKYIVSFTSGEIDLDAKTESYDAQLGYGFNEELTFTWYCNKELTSDIIELDELYNRNGGLDYYISYGPSLANDCRNLFRVGGNLTSGNTTNSTDSAFPTNGVITLPLSEPNVGFVIVVAVAKDELVSYYTQLLQVVSSIPHDVNIVCSMNCLEKYAVTSMLSITAICYDCTPNAVLEYEWKLQHFINGTYEDIPSLINMTETPINEAFITLKANQLTPGERYTLSVNMTSNEKDPTLAVWGILVNYPPYNGTCVTDPKSGNASTSSFSVICLDWRDEGIYAERSDTRDPTLNEPLVYEYVAYIPETDGSTKYYQSAVPIFRGSESTATELPLPVGSETLDYKIEIEVRIYDRYGDFAVFHHADTEVRVVPDTSMVPTNLQDTGALDELFSVFDRNYTITDAGGNSMAVVRLIQSTTSIYLSSHLKTNGTVTSTSDLFSGAVDQTEVVEDLPVEPVQEQLIQRTRQFTEILLNATTQTPATSDSPMSAANARQVARSFAACVSNPISMDDTSVETVAEGTKVLMDNIRQVSVVKPFPVEDIQNIQDTASGVVETLSNLVDFMVPSELSDMEEELDINDVMADMNDAEYYSDGSTASILANMTSEDKTQLAEAVLKLKKKHKEIQEKKSKTAKNAGSNIKTAITDSLKAKSKIVQVGAGTDTVATDQIYMSVQKEKREHLMNKKIQRRDTGLMLDDGALNNSRTRSVEVWMTEFKKNPFFHASGSETIGSSLVSVQTRDEREQDVNIPKNIIFNNNKTTQYKSFFFSNISGGEDPMFYFITNLNGPDATIVYVKPDVYDSSGLGDQDLYTAYGRMNTYPESANYEYKTDVKASNWVEPYGFKIFLPDKIFRKGKLYIGLKPLKVVDESQNNRRRKRAAVNATSPSFDPHEANFSMAIVTSGCRTYDETTNQWTDNGCQVLDISTFNETVCRCSDPPGTMFATTFYVPPNKIDFHAVWGKFDPENAAVYGTIAALLVIYFLALLYLRRKDKQDVTKWGTRFLCDSENTDAYFYLLTVYTGLRRDGGTKSNVNFIVGGEDGDTGVRVLSDGFMTGFPAGSLRKFLMGTKHPLGDLNYFRVWHDNSGTGSYRSWFLHKVLLDDLQTGTRFTFLCDKWLAVEQDDGMVERIISVTSHQTLTSYDQLISDHARFNATENHLWLSMIIRPQQSTFTRVQRLTCAYALLFLTMITSCMFFRTDDEVRPNQVSIGIIKFSLTTLYVSFISILIATVPIFIVTFIFKKSRPKETSNSLDKKKNDRKPFSDVQNEKEAEDEDVFMDDYVNFYKEERLPLPHGMVYVGWTILVLAIVSSGFFVILYSMEFGKTKSEEWLSTFVFSFVESLFVLDPINVIVMAILMAILFRKPLDGECPNVDLDVIKTAAEKRQQNSSRMYLTFRMEILSSSGPPDQTILESQRKLRQNEIAAQAVFRRLVVYAIFVFVVFSIGYINRDARSYNIRLDLDNQIYITAKGTFGFESINSADKFFHWMRHTFLPRLFPVSDIRGQAISVLDKQYFAGFSHARVGPALLRQSRMGISKCSFIIDSAHRCIDEYDFHGEDTDDYCTGWTQVNGTCSPTLTSNAWRHTSASEVWGMPMEGQRNTYAGGGYMIKFEKDLVLSHQMIDELERTLWIDRRTRAVFVEFTLYNPNVNLFFNGIYLLEFPDSAGVFQHIAFWDNAFVVVMGILVFIATIRILQILGYNRRMTQLIAVITLASKDLSGFAIVFSIIYSAYVVTGYLLFGKISTSYRSLFVAFGSLTNSIIGKNHLDILRGSGGVSLGELYYLTYILIVILIMISMFAVILNLSISVVKQELQAEESVYGLTNVVADSVKNVVGMFVSTHGKDQYTENLKSVKKYEHLQSRKPDFDPPNIVNLLQDIFMHYGKDGFDGMDKVPETIERSVTQTDLTLQVDEDDDRDDVSNSEDINNELKNLTIEDRKTKKVHDVSGYL</sequence>
<evidence type="ECO:0000256" key="1">
    <source>
        <dbReference type="ARBA" id="ARBA00004141"/>
    </source>
</evidence>
<dbReference type="InterPro" id="IPR051223">
    <property type="entry name" value="Polycystin"/>
</dbReference>
<accession>K1R913</accession>
<feature type="transmembrane region" description="Helical" evidence="8">
    <location>
        <begin position="2086"/>
        <end position="2106"/>
    </location>
</feature>
<dbReference type="GO" id="GO:0050982">
    <property type="term" value="P:detection of mechanical stimulus"/>
    <property type="evidence" value="ECO:0007669"/>
    <property type="project" value="TreeGrafter"/>
</dbReference>